<sequence length="1352" mass="151246">MDNADLIKTVRGLDQNGPGENGKNLQQLWNFLAAAVDTQFHAAEESSLRWLLKSMNGTSEAAETIRRYPLTWTILDCVFQRIPLFSLAKSLADRKFMAVLQQTLKDASKPIDSAEKSTSTKRKRSVHIDYSLDELRSNRGCLETAQVLFMALKSLYKRLEDTSERFSRDKIGAEHIKSLFGTSAADATAVVAPAFRICENLLSSELADQISGCEDWIQTISSMWDLHMQGTDDALHVAMHLFRPASVILANLGSFTSVNQIQVRDNLKQKWSSDMQTFMHRNFALPGRAAFINHRAVEAFSTALQICGGMIQLAAPALYFLVASAFEEFAEGGHRKDNVEWIKQTFRTVEMTTRERQDRDALMGSILEQALKRSSPVGVDDLRRICRDYALKEDSTDWSLLSKIVRCETDIFQISDDGIALRKEVCDRIVKEDTDDRNRPAIVEVIIAIKDGFKTRRDLPGFLRLWFEQLSKVERHNFHESSAWFTAIQQEPQNKALSSILETEMSPHRLNEVVAWAKEHASKSNPQATALFTSTIAQAIRSQEYVDAIGRQLFDLIERMKASTPLTALRWRVVSMTVSSVAPDERQEIWTSIKKRLTKVLEKSPILSAETYEAFKCCYKIWDILSPDGVCVEEIAGLVEILTKRLAAEISSARVLEGTKLSTALDLGGDAEFDEEYGYQQYIAYILNGSSRFTRLYVLKSGELSPALTDALASRKSSADGLAAIWLAILRNDTNINEPKLAHGLVNRVISALDESGKEKYWPGEKGQMWMKALSGIPLDSFDRTQREKLMSILAKRQSVMTKSGDRSSLDGWKLLMSLTTKIMKRPTFHEGMQFSDLVEASSALSGVSVPSEEYNESTVEIVERFSQMASTVLKQMAEHTDERSIKYFSEAATFLSNCEKQAASGKSDSLEVPALHMTLLKSLATELAQSANARSHSDFASLVQLAQGALLKCVSRVIELCISDKKALEDHNHDVDLSIMAATDAAPAAGFSDTSSFKSSSIRKLEKRTKQAMQTGDLRAWKIQIFLRAYLSDKLEVSRPTTFDDLKSVPRSLRETLLRQLVKSASDSMDGVSKFSYLSELLDELKGGCDTDGQLLAIEYLANQIIESSEFQLQTDHGFNISNVHSSLTSLLLQQPSNANIICSTLRSLLEKRPQSMSQWNIDITLSTISYLASDRNASNSTTSYAWLCKLVEVIIKKHRLRLEGHFHLLLSTMQALLQNLILTQQLTADDLSHEAKAQLYARLITLICEPTAGAVSRSQLHSSLDSATDAAKRSAGRHMYLILVQYVKLQLETSVSTEVRDALEPAMNSIFDITSPEGRKILNDAMDSSGRAILREMFKRYVKFGKWSGV</sequence>
<protein>
    <submittedName>
        <fullName evidence="2">Nucleolar 27S pre-rRNA processing protein</fullName>
    </submittedName>
</protein>
<organism evidence="2 3">
    <name type="scientific">Pochonia chlamydosporia 170</name>
    <dbReference type="NCBI Taxonomy" id="1380566"/>
    <lineage>
        <taxon>Eukaryota</taxon>
        <taxon>Fungi</taxon>
        <taxon>Dikarya</taxon>
        <taxon>Ascomycota</taxon>
        <taxon>Pezizomycotina</taxon>
        <taxon>Sordariomycetes</taxon>
        <taxon>Hypocreomycetidae</taxon>
        <taxon>Hypocreales</taxon>
        <taxon>Clavicipitaceae</taxon>
        <taxon>Pochonia</taxon>
    </lineage>
</organism>
<dbReference type="PANTHER" id="PTHR15682">
    <property type="entry name" value="UNHEALTHY RIBOSOME BIOGENESIS PROTEIN 2 HOMOLOG"/>
    <property type="match status" value="1"/>
</dbReference>
<reference evidence="2 3" key="1">
    <citation type="journal article" date="2016" name="PLoS Pathog.">
        <title>Biosynthesis of antibiotic leucinostatins in bio-control fungus Purpureocillium lilacinum and their inhibition on phytophthora revealed by genome mining.</title>
        <authorList>
            <person name="Wang G."/>
            <person name="Liu Z."/>
            <person name="Lin R."/>
            <person name="Li E."/>
            <person name="Mao Z."/>
            <person name="Ling J."/>
            <person name="Yang Y."/>
            <person name="Yin W.B."/>
            <person name="Xie B."/>
        </authorList>
    </citation>
    <scope>NUCLEOTIDE SEQUENCE [LARGE SCALE GENOMIC DNA]</scope>
    <source>
        <strain evidence="2">170</strain>
    </source>
</reference>
<dbReference type="GO" id="GO:0042254">
    <property type="term" value="P:ribosome biogenesis"/>
    <property type="evidence" value="ECO:0007669"/>
    <property type="project" value="TreeGrafter"/>
</dbReference>
<dbReference type="GeneID" id="28846189"/>
<dbReference type="Proteomes" id="UP000078397">
    <property type="component" value="Unassembled WGS sequence"/>
</dbReference>
<dbReference type="EMBL" id="LSBJ02000002">
    <property type="protein sequence ID" value="OAQ70030.2"/>
    <property type="molecule type" value="Genomic_DNA"/>
</dbReference>
<comment type="caution">
    <text evidence="2">The sequence shown here is derived from an EMBL/GenBank/DDBJ whole genome shotgun (WGS) entry which is preliminary data.</text>
</comment>
<proteinExistence type="predicted"/>
<feature type="domain" description="Nucleolar 27S pre-rRNA processing Urb2/Npa2 C-terminal" evidence="1">
    <location>
        <begin position="1143"/>
        <end position="1351"/>
    </location>
</feature>
<keyword evidence="3" id="KW-1185">Reference proteome</keyword>
<accession>A0A179FXW5</accession>
<dbReference type="GO" id="GO:0005730">
    <property type="term" value="C:nucleolus"/>
    <property type="evidence" value="ECO:0007669"/>
    <property type="project" value="TreeGrafter"/>
</dbReference>
<dbReference type="InterPro" id="IPR052609">
    <property type="entry name" value="Ribosome_Biogenesis_Reg"/>
</dbReference>
<dbReference type="PANTHER" id="PTHR15682:SF2">
    <property type="entry name" value="UNHEALTHY RIBOSOME BIOGENESIS PROTEIN 2 HOMOLOG"/>
    <property type="match status" value="1"/>
</dbReference>
<dbReference type="RefSeq" id="XP_022284555.1">
    <property type="nucleotide sequence ID" value="XM_022428282.1"/>
</dbReference>
<dbReference type="KEGG" id="pchm:VFPPC_02568"/>
<evidence type="ECO:0000313" key="2">
    <source>
        <dbReference type="EMBL" id="OAQ70030.2"/>
    </source>
</evidence>
<evidence type="ECO:0000259" key="1">
    <source>
        <dbReference type="Pfam" id="PF10441"/>
    </source>
</evidence>
<dbReference type="OrthoDB" id="160374at2759"/>
<evidence type="ECO:0000313" key="3">
    <source>
        <dbReference type="Proteomes" id="UP000078397"/>
    </source>
</evidence>
<dbReference type="STRING" id="1380566.A0A179FXW5"/>
<gene>
    <name evidence="2" type="ORF">VFPPC_02568</name>
</gene>
<dbReference type="InterPro" id="IPR018849">
    <property type="entry name" value="Urb2/Npa2_C"/>
</dbReference>
<name>A0A179FXW5_METCM</name>
<dbReference type="Pfam" id="PF10441">
    <property type="entry name" value="Urb2"/>
    <property type="match status" value="1"/>
</dbReference>